<evidence type="ECO:0000313" key="1">
    <source>
        <dbReference type="EMBL" id="JAH43201.1"/>
    </source>
</evidence>
<organism evidence="1">
    <name type="scientific">Anguilla anguilla</name>
    <name type="common">European freshwater eel</name>
    <name type="synonym">Muraena anguilla</name>
    <dbReference type="NCBI Taxonomy" id="7936"/>
    <lineage>
        <taxon>Eukaryota</taxon>
        <taxon>Metazoa</taxon>
        <taxon>Chordata</taxon>
        <taxon>Craniata</taxon>
        <taxon>Vertebrata</taxon>
        <taxon>Euteleostomi</taxon>
        <taxon>Actinopterygii</taxon>
        <taxon>Neopterygii</taxon>
        <taxon>Teleostei</taxon>
        <taxon>Anguilliformes</taxon>
        <taxon>Anguillidae</taxon>
        <taxon>Anguilla</taxon>
    </lineage>
</organism>
<accession>A0A0E9SPF5</accession>
<dbReference type="EMBL" id="GBXM01080606">
    <property type="protein sequence ID" value="JAH27971.1"/>
    <property type="molecule type" value="Transcribed_RNA"/>
</dbReference>
<dbReference type="AlphaFoldDB" id="A0A0E9SPF5"/>
<name>A0A0E9SPF5_ANGAN</name>
<sequence>MELTFFSIVKFKKSVYVKLGIEYKLPLYLKK</sequence>
<proteinExistence type="predicted"/>
<reference evidence="1" key="1">
    <citation type="submission" date="2014-11" db="EMBL/GenBank/DDBJ databases">
        <authorList>
            <person name="Amaro Gonzalez C."/>
        </authorList>
    </citation>
    <scope>NUCLEOTIDE SEQUENCE</scope>
</reference>
<reference evidence="1" key="2">
    <citation type="journal article" date="2015" name="Fish Shellfish Immunol.">
        <title>Early steps in the European eel (Anguilla anguilla)-Vibrio vulnificus interaction in the gills: Role of the RtxA13 toxin.</title>
        <authorList>
            <person name="Callol A."/>
            <person name="Pajuelo D."/>
            <person name="Ebbesson L."/>
            <person name="Teles M."/>
            <person name="MacKenzie S."/>
            <person name="Amaro C."/>
        </authorList>
    </citation>
    <scope>NUCLEOTIDE SEQUENCE</scope>
</reference>
<protein>
    <submittedName>
        <fullName evidence="1">Uncharacterized protein</fullName>
    </submittedName>
</protein>
<dbReference type="EMBL" id="GBXM01065376">
    <property type="protein sequence ID" value="JAH43201.1"/>
    <property type="molecule type" value="Transcribed_RNA"/>
</dbReference>